<feature type="non-terminal residue" evidence="1">
    <location>
        <position position="175"/>
    </location>
</feature>
<proteinExistence type="predicted"/>
<dbReference type="EMBL" id="UINC01043159">
    <property type="protein sequence ID" value="SVB46800.1"/>
    <property type="molecule type" value="Genomic_DNA"/>
</dbReference>
<dbReference type="AlphaFoldDB" id="A0A382E825"/>
<name>A0A382E825_9ZZZZ</name>
<protein>
    <submittedName>
        <fullName evidence="1">Uncharacterized protein</fullName>
    </submittedName>
</protein>
<sequence>MDAIQTEATKTADGLVDTGADIVQEVREQEELGLEQPMADEVVDFSAPEVVTEQEVIPEGQWEVEARKFQSMYDRAQSDNDKLKKLEPLGDLLETRPDLVDLLQKNINSQPQQAQPATQNALSEEEFNPWDAYYNPESPSYKFRINQDATLVGNMMNQALNQQKQQMTEEITYNN</sequence>
<organism evidence="1">
    <name type="scientific">marine metagenome</name>
    <dbReference type="NCBI Taxonomy" id="408172"/>
    <lineage>
        <taxon>unclassified sequences</taxon>
        <taxon>metagenomes</taxon>
        <taxon>ecological metagenomes</taxon>
    </lineage>
</organism>
<accession>A0A382E825</accession>
<gene>
    <name evidence="1" type="ORF">METZ01_LOCUS199654</name>
</gene>
<evidence type="ECO:0000313" key="1">
    <source>
        <dbReference type="EMBL" id="SVB46800.1"/>
    </source>
</evidence>
<reference evidence="1" key="1">
    <citation type="submission" date="2018-05" db="EMBL/GenBank/DDBJ databases">
        <authorList>
            <person name="Lanie J.A."/>
            <person name="Ng W.-L."/>
            <person name="Kazmierczak K.M."/>
            <person name="Andrzejewski T.M."/>
            <person name="Davidsen T.M."/>
            <person name="Wayne K.J."/>
            <person name="Tettelin H."/>
            <person name="Glass J.I."/>
            <person name="Rusch D."/>
            <person name="Podicherti R."/>
            <person name="Tsui H.-C.T."/>
            <person name="Winkler M.E."/>
        </authorList>
    </citation>
    <scope>NUCLEOTIDE SEQUENCE</scope>
</reference>